<evidence type="ECO:0000313" key="2">
    <source>
        <dbReference type="Proteomes" id="UP000275267"/>
    </source>
</evidence>
<gene>
    <name evidence="1" type="ORF">C2845_PMPSC055705</name>
</gene>
<organism evidence="1 2">
    <name type="scientific">Panicum miliaceum</name>
    <name type="common">Proso millet</name>
    <name type="synonym">Broomcorn millet</name>
    <dbReference type="NCBI Taxonomy" id="4540"/>
    <lineage>
        <taxon>Eukaryota</taxon>
        <taxon>Viridiplantae</taxon>
        <taxon>Streptophyta</taxon>
        <taxon>Embryophyta</taxon>
        <taxon>Tracheophyta</taxon>
        <taxon>Spermatophyta</taxon>
        <taxon>Magnoliopsida</taxon>
        <taxon>Liliopsida</taxon>
        <taxon>Poales</taxon>
        <taxon>Poaceae</taxon>
        <taxon>PACMAD clade</taxon>
        <taxon>Panicoideae</taxon>
        <taxon>Panicodae</taxon>
        <taxon>Paniceae</taxon>
        <taxon>Panicinae</taxon>
        <taxon>Panicum</taxon>
        <taxon>Panicum sect. Panicum</taxon>
    </lineage>
</organism>
<protein>
    <submittedName>
        <fullName evidence="1">Uncharacterized protein</fullName>
    </submittedName>
</protein>
<dbReference type="EMBL" id="PQIB02000598">
    <property type="protein sequence ID" value="RLM49072.1"/>
    <property type="molecule type" value="Genomic_DNA"/>
</dbReference>
<name>A0A3L6P9I6_PANMI</name>
<proteinExistence type="predicted"/>
<evidence type="ECO:0000313" key="1">
    <source>
        <dbReference type="EMBL" id="RLM49072.1"/>
    </source>
</evidence>
<dbReference type="Proteomes" id="UP000275267">
    <property type="component" value="Unassembled WGS sequence"/>
</dbReference>
<reference evidence="2" key="1">
    <citation type="journal article" date="2019" name="Nat. Commun.">
        <title>The genome of broomcorn millet.</title>
        <authorList>
            <person name="Zou C."/>
            <person name="Miki D."/>
            <person name="Li D."/>
            <person name="Tang Q."/>
            <person name="Xiao L."/>
            <person name="Rajput S."/>
            <person name="Deng P."/>
            <person name="Jia W."/>
            <person name="Huang R."/>
            <person name="Zhang M."/>
            <person name="Sun Y."/>
            <person name="Hu J."/>
            <person name="Fu X."/>
            <person name="Schnable P.S."/>
            <person name="Li F."/>
            <person name="Zhang H."/>
            <person name="Feng B."/>
            <person name="Zhu X."/>
            <person name="Liu R."/>
            <person name="Schnable J.C."/>
            <person name="Zhu J.-K."/>
            <person name="Zhang H."/>
        </authorList>
    </citation>
    <scope>NUCLEOTIDE SEQUENCE [LARGE SCALE GENOMIC DNA]</scope>
</reference>
<accession>A0A3L6P9I6</accession>
<comment type="caution">
    <text evidence="1">The sequence shown here is derived from an EMBL/GenBank/DDBJ whole genome shotgun (WGS) entry which is preliminary data.</text>
</comment>
<keyword evidence="2" id="KW-1185">Reference proteome</keyword>
<dbReference type="AlphaFoldDB" id="A0A3L6P9I6"/>
<sequence>MDSAKQIWDTLQVNHEGTRKRKKGFKRFTPADVIGRLEEHLITVKEAKISQKRCKLHE</sequence>